<feature type="domain" description="SGNH hydrolase-type esterase" evidence="1">
    <location>
        <begin position="776"/>
        <end position="931"/>
    </location>
</feature>
<protein>
    <submittedName>
        <fullName evidence="2">SGNH/GDSL hydrolase family protein</fullName>
        <ecNumber evidence="2">3.1.-.-</ecNumber>
    </submittedName>
</protein>
<dbReference type="GO" id="GO:0016787">
    <property type="term" value="F:hydrolase activity"/>
    <property type="evidence" value="ECO:0007669"/>
    <property type="project" value="UniProtKB-KW"/>
</dbReference>
<reference evidence="2 3" key="1">
    <citation type="submission" date="2023-12" db="EMBL/GenBank/DDBJ databases">
        <title>Gut-associated functions are favored during microbiome assembly across C. elegans life.</title>
        <authorList>
            <person name="Zimmermann J."/>
        </authorList>
    </citation>
    <scope>NUCLEOTIDE SEQUENCE [LARGE SCALE GENOMIC DNA]</scope>
    <source>
        <strain evidence="2 3">JUb134</strain>
    </source>
</reference>
<dbReference type="PANTHER" id="PTHR30383">
    <property type="entry name" value="THIOESTERASE 1/PROTEASE 1/LYSOPHOSPHOLIPASE L1"/>
    <property type="match status" value="1"/>
</dbReference>
<dbReference type="EMBL" id="JBBGZA010000001">
    <property type="protein sequence ID" value="MEJ5094146.1"/>
    <property type="molecule type" value="Genomic_DNA"/>
</dbReference>
<dbReference type="RefSeq" id="WP_204991324.1">
    <property type="nucleotide sequence ID" value="NZ_JBBGZA010000001.1"/>
</dbReference>
<organism evidence="2 3">
    <name type="scientific">Sphingomonas molluscorum</name>
    <dbReference type="NCBI Taxonomy" id="418184"/>
    <lineage>
        <taxon>Bacteria</taxon>
        <taxon>Pseudomonadati</taxon>
        <taxon>Pseudomonadota</taxon>
        <taxon>Alphaproteobacteria</taxon>
        <taxon>Sphingomonadales</taxon>
        <taxon>Sphingomonadaceae</taxon>
        <taxon>Sphingomonas</taxon>
    </lineage>
</organism>
<comment type="caution">
    <text evidence="2">The sequence shown here is derived from an EMBL/GenBank/DDBJ whole genome shotgun (WGS) entry which is preliminary data.</text>
</comment>
<dbReference type="CDD" id="cd00229">
    <property type="entry name" value="SGNH_hydrolase"/>
    <property type="match status" value="1"/>
</dbReference>
<sequence>MIIELWAGREPLFCAAPAYCERGQKVFVLLAECSTPAEPARVGCEHLGDPLVAARPVLRLAGVEMVDGVPVSTIVGRYNLTTMRDKLPYGGEVGADYPMVHEIELDGQTRFYGRWTARGTVMDSETAPVQRESLARTSNLASTDTVEMSATIAGDEVIQLSINGTAELNEMLTKAASELGQQVATATGERVLAQDAAAEARGLSRPFLSYIYDTATVGGATALTSAGTATGNRTYFGPVFDRPFLLEQVDFRAFSTNTAPGALHLVKRISAGAYSVIASAPIPIGAIQADLDTVLKNTGWLVEGGYLLPAGYTVAIFGADARMRQTTLAGGVLPYVQGNIAGDNVAVSTTNGAIPQIRMVGRVAPGTYAKVAEHQQYIDSLKAANALTALKGVAFATPAVLGVPEHEQAGAANAGRTNIVRTATEPFLLTGIEFEMLTGTGSVGAFKLLKEESVGIYSEILSSPVAIAAGGNVIPAGTGWIPGDGYLIPAGCAVAVYTPGDARMRTKATGRDSYYKAGVNLTGSNQVTSLSAGVEPQIRLRGYTAPGVAAEVRELAAKVAALPSGGLVIADALRGSTVIVDQVMKAGNDLPAAWRLNGWTQAAAGIVPPATRTGWGATAYFDADSAQDRKTIRMRATVHDANAVFGLRAVRGARGSTLMVDGQAGTLTLYADVGGETDQLSLEAPGTPGPSVLLPAGFLVAGHEYLLEMKRVNLTIRAFIRDTTSQVSVPVSTAYTGGFLTMLNGGVGVVAVSGNVTVSRLTWIVNVDSRPFALWFGDSITDGVAIRKPDAPTGGRLIEKFRGRGDMMTCGKSGDRSSDILSRLQFELTWATPRYVVILAGANDGGVVSWETNMKAMIAAVEAKGSIPVLVTTPPRNANTAAMNDRLRNSPDFAKYTLIDLNKAVTLNHDMTTWDDTLHIGDGVHPNEEGHLRYSRQIEIDAPFLLDNGAGLSLA</sequence>
<gene>
    <name evidence="2" type="ORF">WH159_06290</name>
</gene>
<keyword evidence="2" id="KW-0378">Hydrolase</keyword>
<dbReference type="EC" id="3.1.-.-" evidence="2"/>
<accession>A0ABU8Q341</accession>
<dbReference type="SUPFAM" id="SSF52266">
    <property type="entry name" value="SGNH hydrolase"/>
    <property type="match status" value="1"/>
</dbReference>
<dbReference type="Pfam" id="PF13472">
    <property type="entry name" value="Lipase_GDSL_2"/>
    <property type="match status" value="1"/>
</dbReference>
<dbReference type="InterPro" id="IPR036514">
    <property type="entry name" value="SGNH_hydro_sf"/>
</dbReference>
<evidence type="ECO:0000313" key="2">
    <source>
        <dbReference type="EMBL" id="MEJ5094146.1"/>
    </source>
</evidence>
<proteinExistence type="predicted"/>
<dbReference type="Gene3D" id="3.40.50.1110">
    <property type="entry name" value="SGNH hydrolase"/>
    <property type="match status" value="1"/>
</dbReference>
<keyword evidence="3" id="KW-1185">Reference proteome</keyword>
<evidence type="ECO:0000313" key="3">
    <source>
        <dbReference type="Proteomes" id="UP001380365"/>
    </source>
</evidence>
<dbReference type="Proteomes" id="UP001380365">
    <property type="component" value="Unassembled WGS sequence"/>
</dbReference>
<name>A0ABU8Q341_9SPHN</name>
<evidence type="ECO:0000259" key="1">
    <source>
        <dbReference type="Pfam" id="PF13472"/>
    </source>
</evidence>
<dbReference type="InterPro" id="IPR013830">
    <property type="entry name" value="SGNH_hydro"/>
</dbReference>
<dbReference type="InterPro" id="IPR051532">
    <property type="entry name" value="Ester_Hydrolysis_Enzymes"/>
</dbReference>